<dbReference type="InParanoid" id="A0A0D2AJQ4"/>
<dbReference type="AlphaFoldDB" id="A0A0D2AJQ4"/>
<dbReference type="VEuPathDB" id="FungiDB:PV09_02485"/>
<accession>A0A0D2AJQ4</accession>
<dbReference type="Proteomes" id="UP000053259">
    <property type="component" value="Unassembled WGS sequence"/>
</dbReference>
<evidence type="ECO:0000313" key="3">
    <source>
        <dbReference type="Proteomes" id="UP000053259"/>
    </source>
</evidence>
<dbReference type="HOGENOM" id="CLU_710184_0_0_1"/>
<evidence type="ECO:0000256" key="1">
    <source>
        <dbReference type="SAM" id="MobiDB-lite"/>
    </source>
</evidence>
<gene>
    <name evidence="2" type="ORF">PV09_02485</name>
</gene>
<organism evidence="2 3">
    <name type="scientific">Verruconis gallopava</name>
    <dbReference type="NCBI Taxonomy" id="253628"/>
    <lineage>
        <taxon>Eukaryota</taxon>
        <taxon>Fungi</taxon>
        <taxon>Dikarya</taxon>
        <taxon>Ascomycota</taxon>
        <taxon>Pezizomycotina</taxon>
        <taxon>Dothideomycetes</taxon>
        <taxon>Pleosporomycetidae</taxon>
        <taxon>Venturiales</taxon>
        <taxon>Sympoventuriaceae</taxon>
        <taxon>Verruconis</taxon>
    </lineage>
</organism>
<reference evidence="2 3" key="1">
    <citation type="submission" date="2015-01" db="EMBL/GenBank/DDBJ databases">
        <title>The Genome Sequence of Ochroconis gallopava CBS43764.</title>
        <authorList>
            <consortium name="The Broad Institute Genomics Platform"/>
            <person name="Cuomo C."/>
            <person name="de Hoog S."/>
            <person name="Gorbushina A."/>
            <person name="Stielow B."/>
            <person name="Teixiera M."/>
            <person name="Abouelleil A."/>
            <person name="Chapman S.B."/>
            <person name="Priest M."/>
            <person name="Young S.K."/>
            <person name="Wortman J."/>
            <person name="Nusbaum C."/>
            <person name="Birren B."/>
        </authorList>
    </citation>
    <scope>NUCLEOTIDE SEQUENCE [LARGE SCALE GENOMIC DNA]</scope>
    <source>
        <strain evidence="2 3">CBS 43764</strain>
    </source>
</reference>
<dbReference type="EMBL" id="KN847534">
    <property type="protein sequence ID" value="KIW06805.1"/>
    <property type="molecule type" value="Genomic_DNA"/>
</dbReference>
<feature type="region of interest" description="Disordered" evidence="1">
    <location>
        <begin position="345"/>
        <end position="389"/>
    </location>
</feature>
<dbReference type="GeneID" id="27310458"/>
<keyword evidence="3" id="KW-1185">Reference proteome</keyword>
<feature type="compositionally biased region" description="Low complexity" evidence="1">
    <location>
        <begin position="356"/>
        <end position="372"/>
    </location>
</feature>
<dbReference type="RefSeq" id="XP_016216674.1">
    <property type="nucleotide sequence ID" value="XM_016355538.1"/>
</dbReference>
<protein>
    <submittedName>
        <fullName evidence="2">Uncharacterized protein</fullName>
    </submittedName>
</protein>
<sequence>MEGTSTSLELRLIVYNGHFVVVSSTPNLTYKRFRSFSVEKTKKYSRLISETYTGAEEVPVIEGGKDDALKIAHVLKHAKATDIHCTTTIANPMWRRVFFWELEFEGIARPALDEPFRELLGMLEGLNDKIESGESHFDHIALPKIDGITCNVSILKLSRLFWAAKHLRFQAPLLWEDELRVALMQAINTIDISNLASKTPAFRAVDFWYIWGAFRGLDDDLVEAMVAKLADAKTHGTDPKDLEFLNTEIKELNTWLTRVEQKKPKTAWVQHTVGGMGGRRANTPAPLMLSSSFGAMSNASKTATYIPPLGRNAPKHQDIAAPLNTAYTPPRRVMLRESAAIELSASTRAEDEKGEAGTSTTPTAMASPTRATKGTMRNGKKKNHSLDGK</sequence>
<proteinExistence type="predicted"/>
<name>A0A0D2AJQ4_9PEZI</name>
<evidence type="ECO:0000313" key="2">
    <source>
        <dbReference type="EMBL" id="KIW06805.1"/>
    </source>
</evidence>